<dbReference type="Proteomes" id="UP000717835">
    <property type="component" value="Unassembled WGS sequence"/>
</dbReference>
<reference evidence="2" key="2">
    <citation type="journal article" date="2021" name="PeerJ">
        <title>Extensive microbial diversity within the chicken gut microbiome revealed by metagenomics and culture.</title>
        <authorList>
            <person name="Gilroy R."/>
            <person name="Ravi A."/>
            <person name="Getino M."/>
            <person name="Pursley I."/>
            <person name="Horton D.L."/>
            <person name="Alikhan N.F."/>
            <person name="Baker D."/>
            <person name="Gharbi K."/>
            <person name="Hall N."/>
            <person name="Watson M."/>
            <person name="Adriaenssens E.M."/>
            <person name="Foster-Nyarko E."/>
            <person name="Jarju S."/>
            <person name="Secka A."/>
            <person name="Antonio M."/>
            <person name="Oren A."/>
            <person name="Chaudhuri R.R."/>
            <person name="La Ragione R."/>
            <person name="Hildebrand F."/>
            <person name="Pallen M.J."/>
        </authorList>
    </citation>
    <scope>NUCLEOTIDE SEQUENCE</scope>
    <source>
        <strain evidence="2">CHK55-1828</strain>
    </source>
</reference>
<keyword evidence="1" id="KW-0812">Transmembrane</keyword>
<evidence type="ECO:0000313" key="3">
    <source>
        <dbReference type="EMBL" id="MBM6736032.1"/>
    </source>
</evidence>
<comment type="caution">
    <text evidence="2">The sequence shown here is derived from an EMBL/GenBank/DDBJ whole genome shotgun (WGS) entry which is preliminary data.</text>
</comment>
<feature type="transmembrane region" description="Helical" evidence="1">
    <location>
        <begin position="12"/>
        <end position="28"/>
    </location>
</feature>
<dbReference type="EMBL" id="JACLYZ010000034">
    <property type="protein sequence ID" value="MBM6736032.1"/>
    <property type="molecule type" value="Genomic_DNA"/>
</dbReference>
<dbReference type="EMBL" id="DYVX01000088">
    <property type="protein sequence ID" value="HJF92901.1"/>
    <property type="molecule type" value="Genomic_DNA"/>
</dbReference>
<dbReference type="RefSeq" id="WP_022021016.1">
    <property type="nucleotide sequence ID" value="NZ_CAUDDV010000043.1"/>
</dbReference>
<name>A0A921HZX9_9BACT</name>
<dbReference type="AlphaFoldDB" id="A0A921HZX9"/>
<organism evidence="2 4">
    <name type="scientific">Mediterranea massiliensis</name>
    <dbReference type="NCBI Taxonomy" id="1841865"/>
    <lineage>
        <taxon>Bacteria</taxon>
        <taxon>Pseudomonadati</taxon>
        <taxon>Bacteroidota</taxon>
        <taxon>Bacteroidia</taxon>
        <taxon>Bacteroidales</taxon>
        <taxon>Bacteroidaceae</taxon>
        <taxon>Mediterranea</taxon>
    </lineage>
</organism>
<feature type="transmembrane region" description="Helical" evidence="1">
    <location>
        <begin position="40"/>
        <end position="57"/>
    </location>
</feature>
<accession>A0A921HZX9</accession>
<evidence type="ECO:0000313" key="2">
    <source>
        <dbReference type="EMBL" id="HJF92901.1"/>
    </source>
</evidence>
<reference evidence="3" key="1">
    <citation type="submission" date="2020-08" db="EMBL/GenBank/DDBJ databases">
        <authorList>
            <person name="Cejkova D."/>
            <person name="Kubasova T."/>
            <person name="Jahodarova E."/>
            <person name="Rychlik I."/>
        </authorList>
    </citation>
    <scope>NUCLEOTIDE SEQUENCE</scope>
    <source>
        <strain evidence="3">An772</strain>
    </source>
</reference>
<protein>
    <submittedName>
        <fullName evidence="2">Uncharacterized protein</fullName>
    </submittedName>
</protein>
<evidence type="ECO:0000313" key="5">
    <source>
        <dbReference type="Proteomes" id="UP000766986"/>
    </source>
</evidence>
<sequence length="79" mass="9206">MKKISLKPWQRYVLVFVLLLAVNGLLRWLSPDEEWKDGNLLVNVVVAALLTAGFIAADRRRLRNKKYKDKVQELLNNNE</sequence>
<keyword evidence="1" id="KW-1133">Transmembrane helix</keyword>
<reference evidence="3 5" key="3">
    <citation type="journal article" date="2021" name="Sci. Rep.">
        <title>The distribution of antibiotic resistance genes in chicken gut microbiota commensals.</title>
        <authorList>
            <person name="Juricova H."/>
            <person name="Matiasovicova J."/>
            <person name="Kubasova T."/>
            <person name="Cejkova D."/>
            <person name="Rychlik I."/>
        </authorList>
    </citation>
    <scope>NUCLEOTIDE SEQUENCE [LARGE SCALE GENOMIC DNA]</scope>
    <source>
        <strain evidence="3 5">An772</strain>
    </source>
</reference>
<gene>
    <name evidence="3" type="ORF">H7U35_12505</name>
    <name evidence="2" type="ORF">K8W02_11055</name>
</gene>
<keyword evidence="1" id="KW-0472">Membrane</keyword>
<keyword evidence="5" id="KW-1185">Reference proteome</keyword>
<dbReference type="Proteomes" id="UP000766986">
    <property type="component" value="Unassembled WGS sequence"/>
</dbReference>
<evidence type="ECO:0000313" key="4">
    <source>
        <dbReference type="Proteomes" id="UP000717835"/>
    </source>
</evidence>
<evidence type="ECO:0000256" key="1">
    <source>
        <dbReference type="SAM" id="Phobius"/>
    </source>
</evidence>
<reference evidence="2" key="4">
    <citation type="submission" date="2021-09" db="EMBL/GenBank/DDBJ databases">
        <authorList>
            <person name="Gilroy R."/>
        </authorList>
    </citation>
    <scope>NUCLEOTIDE SEQUENCE</scope>
    <source>
        <strain evidence="2">CHK55-1828</strain>
    </source>
</reference>
<dbReference type="OrthoDB" id="1048542at2"/>
<proteinExistence type="predicted"/>